<evidence type="ECO:0000313" key="2">
    <source>
        <dbReference type="EMBL" id="KAF7764880.1"/>
    </source>
</evidence>
<name>A0AAD4FQ85_9GAMM</name>
<dbReference type="CDD" id="cd04301">
    <property type="entry name" value="NAT_SF"/>
    <property type="match status" value="1"/>
</dbReference>
<reference evidence="2" key="1">
    <citation type="journal article" date="2012" name="J. Bacteriol.">
        <title>Genome sequences of type strains of seven species of the marine bacterium Pseudoalteromonas.</title>
        <authorList>
            <person name="Xie B.B."/>
            <person name="Shu Y.L."/>
            <person name="Qin Q.L."/>
            <person name="Rong J.C."/>
            <person name="Zhang X.Y."/>
            <person name="Chen X.L."/>
            <person name="Shi M."/>
            <person name="He H.L."/>
            <person name="Zhou B.C."/>
            <person name="Zhang Y.Z."/>
        </authorList>
    </citation>
    <scope>NUCLEOTIDE SEQUENCE</scope>
    <source>
        <strain evidence="2">DSM 8771</strain>
    </source>
</reference>
<dbReference type="InterPro" id="IPR016181">
    <property type="entry name" value="Acyl_CoA_acyltransferase"/>
</dbReference>
<dbReference type="AlphaFoldDB" id="A0AAD4FQ85"/>
<comment type="caution">
    <text evidence="2">The sequence shown here is derived from an EMBL/GenBank/DDBJ whole genome shotgun (WGS) entry which is preliminary data.</text>
</comment>
<accession>A0AAD4FQ85</accession>
<reference evidence="2" key="2">
    <citation type="submission" date="2015-03" db="EMBL/GenBank/DDBJ databases">
        <title>Genome sequence of Pseudoalteromonas citrea.</title>
        <authorList>
            <person name="Xie B.-B."/>
            <person name="Rong J.-C."/>
            <person name="Qin Q.-L."/>
            <person name="Zhang Y.-Z."/>
        </authorList>
    </citation>
    <scope>NUCLEOTIDE SEQUENCE</scope>
    <source>
        <strain evidence="2">DSM 8771</strain>
    </source>
</reference>
<dbReference type="Gene3D" id="3.40.630.30">
    <property type="match status" value="1"/>
</dbReference>
<organism evidence="2 3">
    <name type="scientific">Pseudoalteromonas citrea</name>
    <dbReference type="NCBI Taxonomy" id="43655"/>
    <lineage>
        <taxon>Bacteria</taxon>
        <taxon>Pseudomonadati</taxon>
        <taxon>Pseudomonadota</taxon>
        <taxon>Gammaproteobacteria</taxon>
        <taxon>Alteromonadales</taxon>
        <taxon>Pseudoalteromonadaceae</taxon>
        <taxon>Pseudoalteromonas</taxon>
    </lineage>
</organism>
<sequence length="204" mass="22503">MYNKAIKRVMIYPISLLALGASAGLVHKCSGYRLAAVLFLRGRIMSINLITDNSWSDILKIQEEAYLEIEPEDVDILKSKWLLSPNTCAVYKEGDTISAYLLAHPWPSEIPPKLHEISHVTASLNLYLHDLALAKESRGKGIAKKLVTNLVGIAKAQGFNKILLVAVQNSSGFWGTFGFKNQPDAVICPSYGHNAKLMILKLKA</sequence>
<proteinExistence type="predicted"/>
<gene>
    <name evidence="2" type="ORF">PCIT_b0973</name>
</gene>
<dbReference type="PROSITE" id="PS51186">
    <property type="entry name" value="GNAT"/>
    <property type="match status" value="1"/>
</dbReference>
<protein>
    <recommendedName>
        <fullName evidence="1">N-acetyltransferase domain-containing protein</fullName>
    </recommendedName>
</protein>
<dbReference type="Proteomes" id="UP000016487">
    <property type="component" value="Unassembled WGS sequence"/>
</dbReference>
<feature type="domain" description="N-acetyltransferase" evidence="1">
    <location>
        <begin position="45"/>
        <end position="203"/>
    </location>
</feature>
<dbReference type="GO" id="GO:0016747">
    <property type="term" value="F:acyltransferase activity, transferring groups other than amino-acyl groups"/>
    <property type="evidence" value="ECO:0007669"/>
    <property type="project" value="InterPro"/>
</dbReference>
<evidence type="ECO:0000259" key="1">
    <source>
        <dbReference type="PROSITE" id="PS51186"/>
    </source>
</evidence>
<dbReference type="EMBL" id="AHBZ03000027">
    <property type="protein sequence ID" value="KAF7764880.1"/>
    <property type="molecule type" value="Genomic_DNA"/>
</dbReference>
<evidence type="ECO:0000313" key="3">
    <source>
        <dbReference type="Proteomes" id="UP000016487"/>
    </source>
</evidence>
<dbReference type="InterPro" id="IPR000182">
    <property type="entry name" value="GNAT_dom"/>
</dbReference>
<dbReference type="Pfam" id="PF00583">
    <property type="entry name" value="Acetyltransf_1"/>
    <property type="match status" value="1"/>
</dbReference>
<dbReference type="SUPFAM" id="SSF55729">
    <property type="entry name" value="Acyl-CoA N-acyltransferases (Nat)"/>
    <property type="match status" value="1"/>
</dbReference>